<dbReference type="Gramene" id="TKW12080">
    <property type="protein sequence ID" value="TKW12080"/>
    <property type="gene ID" value="SEVIR_5G013050v2"/>
</dbReference>
<accession>A0A4U6U8J1</accession>
<reference evidence="2" key="1">
    <citation type="submission" date="2019-03" db="EMBL/GenBank/DDBJ databases">
        <title>WGS assembly of Setaria viridis.</title>
        <authorList>
            <person name="Huang P."/>
            <person name="Jenkins J."/>
            <person name="Grimwood J."/>
            <person name="Barry K."/>
            <person name="Healey A."/>
            <person name="Mamidi S."/>
            <person name="Sreedasyam A."/>
            <person name="Shu S."/>
            <person name="Feldman M."/>
            <person name="Wu J."/>
            <person name="Yu Y."/>
            <person name="Chen C."/>
            <person name="Johnson J."/>
            <person name="Rokhsar D."/>
            <person name="Baxter I."/>
            <person name="Schmutz J."/>
            <person name="Brutnell T."/>
            <person name="Kellogg E."/>
        </authorList>
    </citation>
    <scope>NUCLEOTIDE SEQUENCE [LARGE SCALE GENOMIC DNA]</scope>
</reference>
<evidence type="ECO:0000256" key="1">
    <source>
        <dbReference type="SAM" id="MobiDB-lite"/>
    </source>
</evidence>
<sequence length="128" mass="14771">MCTVEVVAAGKKVVPQPPTPEQDALKPLTPEQDALKLPAPEQGALKLPAPQQKFLKRLTPRHMREKEWWIQDGQSKELLALLANKDQATWDEVVVTILNMVRCREFIEYNRKTDLRHVRQDRRRAVPS</sequence>
<protein>
    <submittedName>
        <fullName evidence="2">Uncharacterized protein</fullName>
    </submittedName>
</protein>
<proteinExistence type="predicted"/>
<dbReference type="AlphaFoldDB" id="A0A4U6U8J1"/>
<name>A0A4U6U8J1_SETVI</name>
<keyword evidence="3" id="KW-1185">Reference proteome</keyword>
<feature type="region of interest" description="Disordered" evidence="1">
    <location>
        <begin position="13"/>
        <end position="32"/>
    </location>
</feature>
<gene>
    <name evidence="2" type="ORF">SEVIR_5G013050v2</name>
</gene>
<dbReference type="EMBL" id="CM016556">
    <property type="protein sequence ID" value="TKW12080.1"/>
    <property type="molecule type" value="Genomic_DNA"/>
</dbReference>
<dbReference type="Proteomes" id="UP000298652">
    <property type="component" value="Chromosome 5"/>
</dbReference>
<organism evidence="2 3">
    <name type="scientific">Setaria viridis</name>
    <name type="common">Green bristlegrass</name>
    <name type="synonym">Setaria italica subsp. viridis</name>
    <dbReference type="NCBI Taxonomy" id="4556"/>
    <lineage>
        <taxon>Eukaryota</taxon>
        <taxon>Viridiplantae</taxon>
        <taxon>Streptophyta</taxon>
        <taxon>Embryophyta</taxon>
        <taxon>Tracheophyta</taxon>
        <taxon>Spermatophyta</taxon>
        <taxon>Magnoliopsida</taxon>
        <taxon>Liliopsida</taxon>
        <taxon>Poales</taxon>
        <taxon>Poaceae</taxon>
        <taxon>PACMAD clade</taxon>
        <taxon>Panicoideae</taxon>
        <taxon>Panicodae</taxon>
        <taxon>Paniceae</taxon>
        <taxon>Cenchrinae</taxon>
        <taxon>Setaria</taxon>
    </lineage>
</organism>
<evidence type="ECO:0000313" key="2">
    <source>
        <dbReference type="EMBL" id="TKW12080.1"/>
    </source>
</evidence>
<evidence type="ECO:0000313" key="3">
    <source>
        <dbReference type="Proteomes" id="UP000298652"/>
    </source>
</evidence>